<dbReference type="CDD" id="cd04301">
    <property type="entry name" value="NAT_SF"/>
    <property type="match status" value="1"/>
</dbReference>
<dbReference type="InterPro" id="IPR016181">
    <property type="entry name" value="Acyl_CoA_acyltransferase"/>
</dbReference>
<dbReference type="GO" id="GO:0016747">
    <property type="term" value="F:acyltransferase activity, transferring groups other than amino-acyl groups"/>
    <property type="evidence" value="ECO:0007669"/>
    <property type="project" value="InterPro"/>
</dbReference>
<sequence length="168" mass="18054">MAIELRELRPEDHARIAAVEGGAAWNAAVALWDVYLADQSAGRRAVRLAWDGGRPVGYGTLAWDSDYAPFRAASVPEINNLVVAAPARGRGIGTALIRAFEDLARAAGRAHIGLGVGLYADCGPAQRLYAGLGYRPDGRGITWREQPVVPGDSVPVDDDLVLWLIRRL</sequence>
<dbReference type="Gene3D" id="3.40.630.30">
    <property type="match status" value="1"/>
</dbReference>
<dbReference type="RefSeq" id="WP_088151958.1">
    <property type="nucleotide sequence ID" value="NZ_NHON01000027.1"/>
</dbReference>
<proteinExistence type="predicted"/>
<evidence type="ECO:0000259" key="3">
    <source>
        <dbReference type="PROSITE" id="PS51186"/>
    </source>
</evidence>
<evidence type="ECO:0000313" key="5">
    <source>
        <dbReference type="Proteomes" id="UP000196655"/>
    </source>
</evidence>
<evidence type="ECO:0000256" key="2">
    <source>
        <dbReference type="ARBA" id="ARBA00023315"/>
    </source>
</evidence>
<dbReference type="AlphaFoldDB" id="A0A211ZLP0"/>
<dbReference type="EMBL" id="NHON01000027">
    <property type="protein sequence ID" value="OWJ66188.1"/>
    <property type="molecule type" value="Genomic_DNA"/>
</dbReference>
<name>A0A211ZLP0_9PROT</name>
<dbReference type="SUPFAM" id="SSF55729">
    <property type="entry name" value="Acyl-CoA N-acyltransferases (Nat)"/>
    <property type="match status" value="1"/>
</dbReference>
<dbReference type="PANTHER" id="PTHR43877">
    <property type="entry name" value="AMINOALKYLPHOSPHONATE N-ACETYLTRANSFERASE-RELATED-RELATED"/>
    <property type="match status" value="1"/>
</dbReference>
<keyword evidence="1" id="KW-0808">Transferase</keyword>
<dbReference type="OrthoDB" id="9804026at2"/>
<dbReference type="STRING" id="1122125.GCA_000423185_04530"/>
<evidence type="ECO:0000256" key="1">
    <source>
        <dbReference type="ARBA" id="ARBA00022679"/>
    </source>
</evidence>
<gene>
    <name evidence="4" type="ORF">BWR60_15660</name>
</gene>
<comment type="caution">
    <text evidence="4">The sequence shown here is derived from an EMBL/GenBank/DDBJ whole genome shotgun (WGS) entry which is preliminary data.</text>
</comment>
<dbReference type="InterPro" id="IPR050832">
    <property type="entry name" value="Bact_Acetyltransf"/>
</dbReference>
<keyword evidence="5" id="KW-1185">Reference proteome</keyword>
<organism evidence="4 5">
    <name type="scientific">Inquilinus limosus</name>
    <dbReference type="NCBI Taxonomy" id="171674"/>
    <lineage>
        <taxon>Bacteria</taxon>
        <taxon>Pseudomonadati</taxon>
        <taxon>Pseudomonadota</taxon>
        <taxon>Alphaproteobacteria</taxon>
        <taxon>Rhodospirillales</taxon>
        <taxon>Rhodospirillaceae</taxon>
        <taxon>Inquilinus</taxon>
    </lineage>
</organism>
<protein>
    <recommendedName>
        <fullName evidence="3">N-acetyltransferase domain-containing protein</fullName>
    </recommendedName>
</protein>
<accession>A0A211ZLP0</accession>
<dbReference type="InterPro" id="IPR000182">
    <property type="entry name" value="GNAT_dom"/>
</dbReference>
<evidence type="ECO:0000313" key="4">
    <source>
        <dbReference type="EMBL" id="OWJ66188.1"/>
    </source>
</evidence>
<keyword evidence="2" id="KW-0012">Acyltransferase</keyword>
<dbReference type="PANTHER" id="PTHR43877:SF2">
    <property type="entry name" value="AMINOALKYLPHOSPHONATE N-ACETYLTRANSFERASE-RELATED"/>
    <property type="match status" value="1"/>
</dbReference>
<dbReference type="Proteomes" id="UP000196655">
    <property type="component" value="Unassembled WGS sequence"/>
</dbReference>
<feature type="domain" description="N-acetyltransferase" evidence="3">
    <location>
        <begin position="3"/>
        <end position="155"/>
    </location>
</feature>
<dbReference type="Pfam" id="PF00583">
    <property type="entry name" value="Acetyltransf_1"/>
    <property type="match status" value="1"/>
</dbReference>
<reference evidence="5" key="1">
    <citation type="submission" date="2017-05" db="EMBL/GenBank/DDBJ databases">
        <authorList>
            <person name="Macchi M."/>
            <person name="Festa S."/>
            <person name="Coppotelli B.M."/>
            <person name="Morelli I.S."/>
        </authorList>
    </citation>
    <scope>NUCLEOTIDE SEQUENCE [LARGE SCALE GENOMIC DNA]</scope>
    <source>
        <strain evidence="5">I</strain>
    </source>
</reference>
<dbReference type="PROSITE" id="PS51186">
    <property type="entry name" value="GNAT"/>
    <property type="match status" value="1"/>
</dbReference>